<proteinExistence type="predicted"/>
<dbReference type="PANTHER" id="PTHR43584:SF8">
    <property type="entry name" value="N-ACETYLMURAMATE ALPHA-1-PHOSPHATE URIDYLYLTRANSFERASE"/>
    <property type="match status" value="1"/>
</dbReference>
<feature type="domain" description="Nucleotidyl transferase" evidence="3">
    <location>
        <begin position="18"/>
        <end position="251"/>
    </location>
</feature>
<dbReference type="HOGENOM" id="CLU_1128277_0_0_10"/>
<evidence type="ECO:0000259" key="3">
    <source>
        <dbReference type="Pfam" id="PF00483"/>
    </source>
</evidence>
<name>F9D4U2_PREDD</name>
<accession>F9D4U2</accession>
<dbReference type="KEGG" id="pdt:Prede_1692"/>
<keyword evidence="1" id="KW-0808">Transferase</keyword>
<gene>
    <name evidence="4" type="ordered locus">Prede_1692</name>
    <name evidence="5" type="ORF">HMPREF9136_1870</name>
</gene>
<dbReference type="InterPro" id="IPR005835">
    <property type="entry name" value="NTP_transferase_dom"/>
</dbReference>
<keyword evidence="7" id="KW-1185">Reference proteome</keyword>
<evidence type="ECO:0000313" key="7">
    <source>
        <dbReference type="Proteomes" id="UP000010862"/>
    </source>
</evidence>
<dbReference type="PANTHER" id="PTHR43584">
    <property type="entry name" value="NUCLEOTIDYL TRANSFERASE"/>
    <property type="match status" value="1"/>
</dbReference>
<dbReference type="InterPro" id="IPR050065">
    <property type="entry name" value="GlmU-like"/>
</dbReference>
<evidence type="ECO:0000313" key="6">
    <source>
        <dbReference type="Proteomes" id="UP000007820"/>
    </source>
</evidence>
<dbReference type="eggNOG" id="COG1208">
    <property type="taxonomic scope" value="Bacteria"/>
</dbReference>
<sequence length="258" mass="28633">MLNFALYIIIGIRMKFAIIAAGEGSRLAAEGIVEPKPLVRVQGEPLIDRLIRIFMKNQAEEIDVICNDRTSLVSRHLQQIQADGLQEQPVPLQFKVKSTPSSMHSFSELSPLLAGSPFVLTTVDTIFREEEFADYVAAFGRILSEGGDGLMGVTDYIDDEKPLYVGTDAGMRVTGFYDDRQPDSRYISGGIYGLAPSALDTLAGCMERGESRMRNFQRGLVRDGRQLNAYPFSKVLDIDHATDIQKAEAFLGQQFDRS</sequence>
<reference evidence="5 6" key="1">
    <citation type="submission" date="2011-04" db="EMBL/GenBank/DDBJ databases">
        <authorList>
            <person name="Muzny D."/>
            <person name="Qin X."/>
            <person name="Deng J."/>
            <person name="Jiang H."/>
            <person name="Liu Y."/>
            <person name="Qu J."/>
            <person name="Song X.-Z."/>
            <person name="Zhang L."/>
            <person name="Thornton R."/>
            <person name="Coyle M."/>
            <person name="Francisco L."/>
            <person name="Jackson L."/>
            <person name="Javaid M."/>
            <person name="Korchina V."/>
            <person name="Kovar C."/>
            <person name="Mata R."/>
            <person name="Mathew T."/>
            <person name="Ngo R."/>
            <person name="Nguyen L."/>
            <person name="Nguyen N."/>
            <person name="Okwuonu G."/>
            <person name="Ongeri F."/>
            <person name="Pham C."/>
            <person name="Simmons D."/>
            <person name="Wilczek-Boney K."/>
            <person name="Hale W."/>
            <person name="Jakkamsetti A."/>
            <person name="Pham P."/>
            <person name="Ruth R."/>
            <person name="San Lucas F."/>
            <person name="Warren J."/>
            <person name="Zhang J."/>
            <person name="Zhao Z."/>
            <person name="Zhou C."/>
            <person name="Zhu D."/>
            <person name="Lee S."/>
            <person name="Bess C."/>
            <person name="Blankenburg K."/>
            <person name="Forbes L."/>
            <person name="Fu Q."/>
            <person name="Gubbala S."/>
            <person name="Hirani K."/>
            <person name="Jayaseelan J.C."/>
            <person name="Lara F."/>
            <person name="Munidasa M."/>
            <person name="Palculict T."/>
            <person name="Patil S."/>
            <person name="Pu L.-L."/>
            <person name="Saada N."/>
            <person name="Tang L."/>
            <person name="Weissenberger G."/>
            <person name="Zhu Y."/>
            <person name="Hemphill L."/>
            <person name="Shang Y."/>
            <person name="Youmans B."/>
            <person name="Ayvaz T."/>
            <person name="Ross M."/>
            <person name="Santibanez J."/>
            <person name="Aqrawi P."/>
            <person name="Gross S."/>
            <person name="Joshi V."/>
            <person name="Fowler G."/>
            <person name="Nazareth L."/>
            <person name="Reid J."/>
            <person name="Worley K."/>
            <person name="Petrosino J."/>
            <person name="Highlander S."/>
            <person name="Gibbs R."/>
        </authorList>
    </citation>
    <scope>NUCLEOTIDE SEQUENCE [LARGE SCALE GENOMIC DNA]</scope>
    <source>
        <strain evidence="5 6">DSM 3688</strain>
    </source>
</reference>
<dbReference type="STRING" id="908937.Prede_1692"/>
<dbReference type="EMBL" id="AFPW01000027">
    <property type="protein sequence ID" value="EGQ13602.1"/>
    <property type="molecule type" value="Genomic_DNA"/>
</dbReference>
<evidence type="ECO:0000256" key="1">
    <source>
        <dbReference type="ARBA" id="ARBA00022679"/>
    </source>
</evidence>
<evidence type="ECO:0000313" key="5">
    <source>
        <dbReference type="EMBL" id="EGQ13602.1"/>
    </source>
</evidence>
<dbReference type="InterPro" id="IPR029044">
    <property type="entry name" value="Nucleotide-diphossugar_trans"/>
</dbReference>
<dbReference type="Proteomes" id="UP000007820">
    <property type="component" value="Unassembled WGS sequence"/>
</dbReference>
<reference evidence="4" key="2">
    <citation type="submission" date="2012-02" db="EMBL/GenBank/DDBJ databases">
        <title>Complete sequence of chromosome 2 of Prevotella dentalis DSM 3688.</title>
        <authorList>
            <consortium name="US DOE Joint Genome Institute (JGI-PGF)"/>
            <person name="Lucas S."/>
            <person name="Copeland A."/>
            <person name="Lapidus A."/>
            <person name="Glavina del Rio T."/>
            <person name="Dalin E."/>
            <person name="Tice H."/>
            <person name="Bruce D."/>
            <person name="Goodwin L."/>
            <person name="Pitluck S."/>
            <person name="Peters L."/>
            <person name="Mikhailova N."/>
            <person name="Chertkov O."/>
            <person name="Kyrpides N."/>
            <person name="Mavromatis K."/>
            <person name="Ivanova N."/>
            <person name="Brettin T."/>
            <person name="Detter J.C."/>
            <person name="Han C."/>
            <person name="Larimer F."/>
            <person name="Land M."/>
            <person name="Hauser L."/>
            <person name="Markowitz V."/>
            <person name="Cheng J.-F."/>
            <person name="Hugenholtz P."/>
            <person name="Woyke T."/>
            <person name="Wu D."/>
            <person name="Gronow S."/>
            <person name="Wellnitz S."/>
            <person name="Brambilla E."/>
            <person name="Klenk H.-P."/>
            <person name="Eisen J.A."/>
        </authorList>
    </citation>
    <scope>NUCLEOTIDE SEQUENCE [LARGE SCALE GENOMIC DNA]</scope>
    <source>
        <strain evidence="4">DSM 3688</strain>
    </source>
</reference>
<keyword evidence="2" id="KW-0548">Nucleotidyltransferase</keyword>
<dbReference type="Proteomes" id="UP000010862">
    <property type="component" value="Chromosome 2"/>
</dbReference>
<dbReference type="EMBL" id="CP003369">
    <property type="protein sequence ID" value="AGB28991.1"/>
    <property type="molecule type" value="Genomic_DNA"/>
</dbReference>
<dbReference type="OrthoDB" id="9784180at2"/>
<evidence type="ECO:0000313" key="4">
    <source>
        <dbReference type="EMBL" id="AGB28991.1"/>
    </source>
</evidence>
<evidence type="ECO:0000256" key="2">
    <source>
        <dbReference type="ARBA" id="ARBA00022695"/>
    </source>
</evidence>
<dbReference type="PATRIC" id="fig|908937.9.peg.1786"/>
<dbReference type="GO" id="GO:0016779">
    <property type="term" value="F:nucleotidyltransferase activity"/>
    <property type="evidence" value="ECO:0007669"/>
    <property type="project" value="UniProtKB-KW"/>
</dbReference>
<organism evidence="5 6">
    <name type="scientific">Prevotella dentalis (strain ATCC 49559 / DSM 3688 / JCM 13448 / NCTC 12043 / ES 2772)</name>
    <name type="common">Mitsuokella dentalis</name>
    <dbReference type="NCBI Taxonomy" id="908937"/>
    <lineage>
        <taxon>Bacteria</taxon>
        <taxon>Pseudomonadati</taxon>
        <taxon>Bacteroidota</taxon>
        <taxon>Bacteroidia</taxon>
        <taxon>Bacteroidales</taxon>
        <taxon>Prevotellaceae</taxon>
        <taxon>Prevotella</taxon>
    </lineage>
</organism>
<dbReference type="SUPFAM" id="SSF53448">
    <property type="entry name" value="Nucleotide-diphospho-sugar transferases"/>
    <property type="match status" value="1"/>
</dbReference>
<dbReference type="Gene3D" id="3.90.550.10">
    <property type="entry name" value="Spore Coat Polysaccharide Biosynthesis Protein SpsA, Chain A"/>
    <property type="match status" value="1"/>
</dbReference>
<dbReference type="Pfam" id="PF00483">
    <property type="entry name" value="NTP_transferase"/>
    <property type="match status" value="1"/>
</dbReference>
<dbReference type="AlphaFoldDB" id="F9D4U2"/>
<protein>
    <submittedName>
        <fullName evidence="4">Nucleoside-diphosphate-sugar pyrophosphorylase family protein</fullName>
    </submittedName>
</protein>